<comment type="caution">
    <text evidence="5">The sequence shown here is derived from an EMBL/GenBank/DDBJ whole genome shotgun (WGS) entry which is preliminary data.</text>
</comment>
<dbReference type="InterPro" id="IPR002505">
    <property type="entry name" value="PTA_PTB"/>
</dbReference>
<evidence type="ECO:0000256" key="2">
    <source>
        <dbReference type="ARBA" id="ARBA00022679"/>
    </source>
</evidence>
<dbReference type="RefSeq" id="WP_036862831.1">
    <property type="nucleotide sequence ID" value="NZ_JRNS01000201.1"/>
</dbReference>
<protein>
    <submittedName>
        <fullName evidence="5">Phosphate butyryltransferase</fullName>
    </submittedName>
</protein>
<proteinExistence type="inferred from homology"/>
<accession>A0A096AYF1</accession>
<keyword evidence="3" id="KW-0012">Acyltransferase</keyword>
<organism evidence="5 6">
    <name type="scientific">Prevotella melaninogenica DNF00666</name>
    <dbReference type="NCBI Taxonomy" id="1401073"/>
    <lineage>
        <taxon>Bacteria</taxon>
        <taxon>Pseudomonadati</taxon>
        <taxon>Bacteroidota</taxon>
        <taxon>Bacteroidia</taxon>
        <taxon>Bacteroidales</taxon>
        <taxon>Prevotellaceae</taxon>
        <taxon>Prevotella</taxon>
    </lineage>
</organism>
<gene>
    <name evidence="5" type="ORF">HMPREF0661_03105</name>
</gene>
<comment type="similarity">
    <text evidence="1">Belongs to the phosphate acetyltransferase and butyryltransferase family.</text>
</comment>
<name>A0A096AYF1_9BACT</name>
<dbReference type="InterPro" id="IPR050500">
    <property type="entry name" value="Phos_Acetyltrans/Butyryltrans"/>
</dbReference>
<dbReference type="GO" id="GO:0016746">
    <property type="term" value="F:acyltransferase activity"/>
    <property type="evidence" value="ECO:0007669"/>
    <property type="project" value="UniProtKB-KW"/>
</dbReference>
<dbReference type="PANTHER" id="PTHR43356:SF2">
    <property type="entry name" value="PHOSPHATE ACETYLTRANSFERASE"/>
    <property type="match status" value="1"/>
</dbReference>
<feature type="domain" description="Phosphate acetyl/butaryl transferase" evidence="4">
    <location>
        <begin position="63"/>
        <end position="298"/>
    </location>
</feature>
<evidence type="ECO:0000259" key="4">
    <source>
        <dbReference type="Pfam" id="PF01515"/>
    </source>
</evidence>
<dbReference type="Gene3D" id="3.40.718.10">
    <property type="entry name" value="Isopropylmalate Dehydrogenase"/>
    <property type="match status" value="1"/>
</dbReference>
<reference evidence="5 6" key="1">
    <citation type="submission" date="2014-07" db="EMBL/GenBank/DDBJ databases">
        <authorList>
            <person name="McCorrison J."/>
            <person name="Sanka R."/>
            <person name="Torralba M."/>
            <person name="Gillis M."/>
            <person name="Haft D.H."/>
            <person name="Methe B."/>
            <person name="Sutton G."/>
            <person name="Nelson K.E."/>
        </authorList>
    </citation>
    <scope>NUCLEOTIDE SEQUENCE [LARGE SCALE GENOMIC DNA]</scope>
    <source>
        <strain evidence="5 6">DNF00666</strain>
    </source>
</reference>
<evidence type="ECO:0000313" key="5">
    <source>
        <dbReference type="EMBL" id="KGF51805.1"/>
    </source>
</evidence>
<evidence type="ECO:0000313" key="6">
    <source>
        <dbReference type="Proteomes" id="UP000029578"/>
    </source>
</evidence>
<dbReference type="Proteomes" id="UP000029578">
    <property type="component" value="Unassembled WGS sequence"/>
</dbReference>
<keyword evidence="2 5" id="KW-0808">Transferase</keyword>
<dbReference type="EMBL" id="JRNS01000201">
    <property type="protein sequence ID" value="KGF51805.1"/>
    <property type="molecule type" value="Genomic_DNA"/>
</dbReference>
<dbReference type="InterPro" id="IPR012147">
    <property type="entry name" value="P_Ac_Bu_trans"/>
</dbReference>
<evidence type="ECO:0000256" key="3">
    <source>
        <dbReference type="ARBA" id="ARBA00023315"/>
    </source>
</evidence>
<dbReference type="AlphaFoldDB" id="A0A096AYF1"/>
<dbReference type="SUPFAM" id="SSF53659">
    <property type="entry name" value="Isocitrate/Isopropylmalate dehydrogenase-like"/>
    <property type="match status" value="1"/>
</dbReference>
<evidence type="ECO:0000256" key="1">
    <source>
        <dbReference type="ARBA" id="ARBA00005656"/>
    </source>
</evidence>
<dbReference type="PANTHER" id="PTHR43356">
    <property type="entry name" value="PHOSPHATE ACETYLTRANSFERASE"/>
    <property type="match status" value="1"/>
</dbReference>
<dbReference type="Pfam" id="PF01515">
    <property type="entry name" value="PTA_PTB"/>
    <property type="match status" value="1"/>
</dbReference>
<sequence>MPEERKTINDFKLLINLLKERKICKRTVVVWPEESHTQEAVCKAVHDGFIEPILVCSKQTMEDYAKKNAFQCIIAESPEDAARKAVELIRRGEADIVMKGFLNTDVLLRAILDKELGILPKDTVLTHITVAKLPEYPKLLFFTDAAVIPAPNDKQRRAQVQYIVDFCHAFEIECPKIALIHCSEKVDERHFPYTVSYRAIKAESETGAFGKCTIDGPLDLITSCSVEAMKIKQINSPINGETDALIFPDIEAGNLFYKTVTLFCHAKTAAILQGTMAPVVLPSRGDTIESKYYSLALASLISR</sequence>
<dbReference type="PIRSF" id="PIRSF000428">
    <property type="entry name" value="P_Ac_trans"/>
    <property type="match status" value="1"/>
</dbReference>